<feature type="region of interest" description="Disordered" evidence="2">
    <location>
        <begin position="397"/>
        <end position="416"/>
    </location>
</feature>
<feature type="repeat" description="TPR" evidence="1">
    <location>
        <begin position="202"/>
        <end position="235"/>
    </location>
</feature>
<organism evidence="4 5">
    <name type="scientific">Tardiphaga alba</name>
    <dbReference type="NCBI Taxonomy" id="340268"/>
    <lineage>
        <taxon>Bacteria</taxon>
        <taxon>Pseudomonadati</taxon>
        <taxon>Pseudomonadota</taxon>
        <taxon>Alphaproteobacteria</taxon>
        <taxon>Hyphomicrobiales</taxon>
        <taxon>Nitrobacteraceae</taxon>
        <taxon>Tardiphaga</taxon>
    </lineage>
</organism>
<feature type="repeat" description="TPR" evidence="1">
    <location>
        <begin position="236"/>
        <end position="269"/>
    </location>
</feature>
<feature type="region of interest" description="Disordered" evidence="2">
    <location>
        <begin position="369"/>
        <end position="388"/>
    </location>
</feature>
<dbReference type="InterPro" id="IPR019734">
    <property type="entry name" value="TPR_rpt"/>
</dbReference>
<dbReference type="InterPro" id="IPR052039">
    <property type="entry name" value="Caspase-related_regulators"/>
</dbReference>
<protein>
    <submittedName>
        <fullName evidence="4">Tetratricopeptide repeat protein</fullName>
    </submittedName>
</protein>
<evidence type="ECO:0000256" key="2">
    <source>
        <dbReference type="SAM" id="MobiDB-lite"/>
    </source>
</evidence>
<dbReference type="SMART" id="SM00028">
    <property type="entry name" value="TPR"/>
    <property type="match status" value="6"/>
</dbReference>
<accession>A0ABX8A3C2</accession>
<gene>
    <name evidence="4" type="ORF">RPMA_01155</name>
</gene>
<name>A0ABX8A3C2_9BRAD</name>
<evidence type="ECO:0000259" key="3">
    <source>
        <dbReference type="PROSITE" id="PS50208"/>
    </source>
</evidence>
<feature type="region of interest" description="Disordered" evidence="2">
    <location>
        <begin position="1"/>
        <end position="23"/>
    </location>
</feature>
<dbReference type="PANTHER" id="PTHR22576">
    <property type="entry name" value="MUCOSA ASSOCIATED LYMPHOID TISSUE LYMPHOMA TRANSLOCATION PROTEIN 1/PARACASPASE"/>
    <property type="match status" value="1"/>
</dbReference>
<feature type="repeat" description="TPR" evidence="1">
    <location>
        <begin position="168"/>
        <end position="201"/>
    </location>
</feature>
<feature type="repeat" description="TPR" evidence="1">
    <location>
        <begin position="270"/>
        <end position="303"/>
    </location>
</feature>
<dbReference type="InterPro" id="IPR011990">
    <property type="entry name" value="TPR-like_helical_dom_sf"/>
</dbReference>
<dbReference type="SUPFAM" id="SSF52129">
    <property type="entry name" value="Caspase-like"/>
    <property type="match status" value="1"/>
</dbReference>
<dbReference type="SUPFAM" id="SSF48452">
    <property type="entry name" value="TPR-like"/>
    <property type="match status" value="1"/>
</dbReference>
<dbReference type="PROSITE" id="PS50005">
    <property type="entry name" value="TPR"/>
    <property type="match status" value="4"/>
</dbReference>
<dbReference type="Proteomes" id="UP000682843">
    <property type="component" value="Chromosome"/>
</dbReference>
<dbReference type="InterPro" id="IPR029030">
    <property type="entry name" value="Caspase-like_dom_sf"/>
</dbReference>
<feature type="compositionally biased region" description="Basic residues" evidence="2">
    <location>
        <begin position="1"/>
        <end position="11"/>
    </location>
</feature>
<keyword evidence="5" id="KW-1185">Reference proteome</keyword>
<evidence type="ECO:0000256" key="1">
    <source>
        <dbReference type="PROSITE-ProRule" id="PRU00339"/>
    </source>
</evidence>
<dbReference type="Gene3D" id="3.40.50.1460">
    <property type="match status" value="1"/>
</dbReference>
<proteinExistence type="predicted"/>
<reference evidence="4 5" key="1">
    <citation type="submission" date="2019-02" db="EMBL/GenBank/DDBJ databases">
        <title>Emended description of the genus Rhodopseudomonas and description of Rhodopseudomonas albus sp. nov., a non-phototrophic, heavy-metal-tolerant bacterium isolated from garden soil.</title>
        <authorList>
            <person name="Bao Z."/>
            <person name="Cao W.W."/>
            <person name="Sato Y."/>
            <person name="Nishizawa T."/>
            <person name="Zhao J."/>
            <person name="Guo Y."/>
            <person name="Ohta H."/>
        </authorList>
    </citation>
    <scope>NUCLEOTIDE SEQUENCE [LARGE SCALE GENOMIC DNA]</scope>
    <source>
        <strain evidence="4 5">SK50-23</strain>
    </source>
</reference>
<sequence length="677" mass="73192">MISAGGRKRPWRNFPPSLRAKRSNPESQELDCFVAALLAMTARWNSDSTHFHHIAAPKCGDWEKWMFKAFLLLFASLLAIAPSSTPAHADFESDKRACIYPGQDLDGEIAACDRQITSGRYRGNDRAIVYRNRGIKFMNRWSRRNAASDVSLALMDFSRAIEMNPRYADAYVSRGKAYVAKNDPDLAISDFSEAIRIDPRNVQAFNSRGDLLRMKGDNDRAIADFSDAIRLDAKNNFAYRNRGFVYGLKNENDRAIRDYVDAIRIDPRDALARNNRGNIYLKTAKYALAVTDLSEAIKLDPSFGAAYANRGLAQEALGNAAAARNDFTVALTLPEKYANGKWAQDKARERLAALDGANAMSVSSAAVATAKPSAPPPSSAPSAPSISPSSIKIPSIASSMPTATAPPSPPVNAQPATSPAAVAAPVVAVVAPTAMPPSAAGDRRIALVIGNSAYTNASVLANPKRDAALVAETLRKTGFTSVTMQTDLRKDALMAALRDFAVQAQSADWAVVYYAGHGMEVGGVNYLVPVDARIAVDRDIEFEAVPLGQILNAAERAKKLRLVILDACRNNPFTAKMKRTLEVASRSASQGLAAVEPEAGTMVVYAAKDGEVALDGAGANSPFATALVKNLPTPGLEVRRLFDYVRDDVMDLTKRKQKPFSYGSISGRQDFYFVAAK</sequence>
<dbReference type="PROSITE" id="PS50208">
    <property type="entry name" value="CASPASE_P20"/>
    <property type="match status" value="1"/>
</dbReference>
<dbReference type="EMBL" id="CP036498">
    <property type="protein sequence ID" value="QUS37627.1"/>
    <property type="molecule type" value="Genomic_DNA"/>
</dbReference>
<dbReference type="PANTHER" id="PTHR22576:SF37">
    <property type="entry name" value="MUCOSA-ASSOCIATED LYMPHOID TISSUE LYMPHOMA TRANSLOCATION PROTEIN 1"/>
    <property type="match status" value="1"/>
</dbReference>
<feature type="domain" description="Caspase family p20" evidence="3">
    <location>
        <begin position="442"/>
        <end position="572"/>
    </location>
</feature>
<dbReference type="InterPro" id="IPR001309">
    <property type="entry name" value="Pept_C14_p20"/>
</dbReference>
<dbReference type="Pfam" id="PF13432">
    <property type="entry name" value="TPR_16"/>
    <property type="match status" value="1"/>
</dbReference>
<dbReference type="Gene3D" id="1.25.40.10">
    <property type="entry name" value="Tetratricopeptide repeat domain"/>
    <property type="match status" value="2"/>
</dbReference>
<dbReference type="InterPro" id="IPR011600">
    <property type="entry name" value="Pept_C14_caspase"/>
</dbReference>
<evidence type="ECO:0000313" key="4">
    <source>
        <dbReference type="EMBL" id="QUS37627.1"/>
    </source>
</evidence>
<evidence type="ECO:0000313" key="5">
    <source>
        <dbReference type="Proteomes" id="UP000682843"/>
    </source>
</evidence>
<keyword evidence="1" id="KW-0802">TPR repeat</keyword>
<dbReference type="Pfam" id="PF00656">
    <property type="entry name" value="Peptidase_C14"/>
    <property type="match status" value="1"/>
</dbReference>
<dbReference type="PROSITE" id="PS50293">
    <property type="entry name" value="TPR_REGION"/>
    <property type="match status" value="1"/>
</dbReference>
<dbReference type="Pfam" id="PF13414">
    <property type="entry name" value="TPR_11"/>
    <property type="match status" value="1"/>
</dbReference>